<reference evidence="2" key="2">
    <citation type="submission" date="2020-09" db="EMBL/GenBank/DDBJ databases">
        <authorList>
            <person name="Sun Q."/>
            <person name="Kim S."/>
        </authorList>
    </citation>
    <scope>NUCLEOTIDE SEQUENCE</scope>
    <source>
        <strain evidence="2">KCTC 42249</strain>
    </source>
</reference>
<comment type="caution">
    <text evidence="2">The sequence shown here is derived from an EMBL/GenBank/DDBJ whole genome shotgun (WGS) entry which is preliminary data.</text>
</comment>
<reference evidence="2" key="1">
    <citation type="journal article" date="2014" name="Int. J. Syst. Evol. Microbiol.">
        <title>Complete genome sequence of Corynebacterium casei LMG S-19264T (=DSM 44701T), isolated from a smear-ripened cheese.</title>
        <authorList>
            <consortium name="US DOE Joint Genome Institute (JGI-PGF)"/>
            <person name="Walter F."/>
            <person name="Albersmeier A."/>
            <person name="Kalinowski J."/>
            <person name="Ruckert C."/>
        </authorList>
    </citation>
    <scope>NUCLEOTIDE SEQUENCE</scope>
    <source>
        <strain evidence="2">KCTC 42249</strain>
    </source>
</reference>
<proteinExistence type="predicted"/>
<accession>A0A8J3GIR4</accession>
<evidence type="ECO:0000256" key="1">
    <source>
        <dbReference type="SAM" id="MobiDB-lite"/>
    </source>
</evidence>
<sequence>MPTQEEREQRYAQYRSHHKDAGWLERQKEVANGATTDQRRQAQEANAARPFRLPCLFPPIRLLSEPSKKSPNEMRPRLATRVILLRPRVIKRGLTALADEESPFAVPGRSRTDRRPLQSPYDAKLAPARTYATRARVLCQPA</sequence>
<keyword evidence="3" id="KW-1185">Reference proteome</keyword>
<feature type="region of interest" description="Disordered" evidence="1">
    <location>
        <begin position="1"/>
        <end position="24"/>
    </location>
</feature>
<dbReference type="EMBL" id="BMZQ01000001">
    <property type="protein sequence ID" value="GHD08901.1"/>
    <property type="molecule type" value="Genomic_DNA"/>
</dbReference>
<dbReference type="Proteomes" id="UP000630142">
    <property type="component" value="Unassembled WGS sequence"/>
</dbReference>
<organism evidence="2 3">
    <name type="scientific">Tianweitania populi</name>
    <dbReference type="NCBI Taxonomy" id="1607949"/>
    <lineage>
        <taxon>Bacteria</taxon>
        <taxon>Pseudomonadati</taxon>
        <taxon>Pseudomonadota</taxon>
        <taxon>Alphaproteobacteria</taxon>
        <taxon>Hyphomicrobiales</taxon>
        <taxon>Phyllobacteriaceae</taxon>
        <taxon>Tianweitania</taxon>
    </lineage>
</organism>
<feature type="compositionally biased region" description="Basic and acidic residues" evidence="1">
    <location>
        <begin position="1"/>
        <end position="10"/>
    </location>
</feature>
<gene>
    <name evidence="2" type="ORF">GCM10016234_08990</name>
</gene>
<protein>
    <submittedName>
        <fullName evidence="2">Uncharacterized protein</fullName>
    </submittedName>
</protein>
<name>A0A8J3GIR4_9HYPH</name>
<dbReference type="AlphaFoldDB" id="A0A8J3GIR4"/>
<evidence type="ECO:0000313" key="3">
    <source>
        <dbReference type="Proteomes" id="UP000630142"/>
    </source>
</evidence>
<evidence type="ECO:0000313" key="2">
    <source>
        <dbReference type="EMBL" id="GHD08901.1"/>
    </source>
</evidence>